<organism evidence="2 3">
    <name type="scientific">Flavihumibacter solisilvae</name>
    <dbReference type="NCBI Taxonomy" id="1349421"/>
    <lineage>
        <taxon>Bacteria</taxon>
        <taxon>Pseudomonadati</taxon>
        <taxon>Bacteroidota</taxon>
        <taxon>Chitinophagia</taxon>
        <taxon>Chitinophagales</taxon>
        <taxon>Chitinophagaceae</taxon>
        <taxon>Flavihumibacter</taxon>
    </lineage>
</organism>
<dbReference type="AlphaFoldDB" id="A0A0C1IEQ1"/>
<evidence type="ECO:0000313" key="3">
    <source>
        <dbReference type="Proteomes" id="UP000031408"/>
    </source>
</evidence>
<keyword evidence="1" id="KW-0472">Membrane</keyword>
<sequence>MLFSVSVCFSQDTITKRSGEDMRVKVLEVNQSDIKYKKYDNLEGPTFSLLKSEIVMIRYSNGTRDMFIDEPKNVELKPYDKYSREDLYHLGQSDASKHYKGYKGAGGGTLITGLVSPLLGLIPAITCSTTTPKDSNLNYPSAELMNKPDYFNGYTKKAKSIKSGKVWKNWGIAFGVNLVAVLVLTASGQ</sequence>
<dbReference type="Proteomes" id="UP000031408">
    <property type="component" value="Unassembled WGS sequence"/>
</dbReference>
<keyword evidence="3" id="KW-1185">Reference proteome</keyword>
<gene>
    <name evidence="2" type="ORF">OI18_21930</name>
</gene>
<evidence type="ECO:0000313" key="2">
    <source>
        <dbReference type="EMBL" id="KIC92640.1"/>
    </source>
</evidence>
<dbReference type="EMBL" id="JSVC01000034">
    <property type="protein sequence ID" value="KIC92640.1"/>
    <property type="molecule type" value="Genomic_DNA"/>
</dbReference>
<accession>A0A0C1IEQ1</accession>
<evidence type="ECO:0000256" key="1">
    <source>
        <dbReference type="SAM" id="Phobius"/>
    </source>
</evidence>
<keyword evidence="1" id="KW-1133">Transmembrane helix</keyword>
<name>A0A0C1IEQ1_9BACT</name>
<comment type="caution">
    <text evidence="2">The sequence shown here is derived from an EMBL/GenBank/DDBJ whole genome shotgun (WGS) entry which is preliminary data.</text>
</comment>
<protein>
    <submittedName>
        <fullName evidence="2">Uncharacterized protein</fullName>
    </submittedName>
</protein>
<proteinExistence type="predicted"/>
<keyword evidence="1" id="KW-0812">Transmembrane</keyword>
<reference evidence="2 3" key="1">
    <citation type="submission" date="2014-11" db="EMBL/GenBank/DDBJ databases">
        <title>Genome sequence of Flavihumibacter solisilvae 3-3.</title>
        <authorList>
            <person name="Zhou G."/>
            <person name="Li M."/>
            <person name="Wang G."/>
        </authorList>
    </citation>
    <scope>NUCLEOTIDE SEQUENCE [LARGE SCALE GENOMIC DNA]</scope>
    <source>
        <strain evidence="2 3">3-3</strain>
    </source>
</reference>
<feature type="transmembrane region" description="Helical" evidence="1">
    <location>
        <begin position="166"/>
        <end position="186"/>
    </location>
</feature>